<dbReference type="AlphaFoldDB" id="A0A495FM15"/>
<dbReference type="PANTHER" id="PTHR48229">
    <property type="entry name" value="CAIB/BAIF FAMILY ENZYME (AFU_ORTHOLOGUE AFUA_1G05360)-RELATED"/>
    <property type="match status" value="1"/>
</dbReference>
<reference evidence="1 2" key="1">
    <citation type="submission" date="2018-10" db="EMBL/GenBank/DDBJ databases">
        <title>Genomic Encyclopedia of Type Strains, Phase IV (KMG-IV): sequencing the most valuable type-strain genomes for metagenomic binning, comparative biology and taxonomic classification.</title>
        <authorList>
            <person name="Goeker M."/>
        </authorList>
    </citation>
    <scope>NUCLEOTIDE SEQUENCE [LARGE SCALE GENOMIC DNA]</scope>
    <source>
        <strain evidence="1 2">DSM 25586</strain>
    </source>
</reference>
<dbReference type="InterPro" id="IPR052985">
    <property type="entry name" value="CoA-trans_III_biosynth/detox"/>
</dbReference>
<proteinExistence type="predicted"/>
<evidence type="ECO:0000313" key="1">
    <source>
        <dbReference type="EMBL" id="RKR30265.1"/>
    </source>
</evidence>
<sequence length="456" mass="48561">MRVEPEVHALSTEQNLLTEILAALPGLDGRDLTFATEGGLPSVFPVSELATSALAAAGLSAARFTGSGRVAVNRMLASAWFAKSIYPAGWTLPSPWDPIAGDYPTRNGWIRLHTNAPHHRTAALSVLESDNSPEHVAAAVSAWDGDELESAIIAAGGCAAVMRTPEEWCNSPQGLAVAAEPLIAWQDHGPGPARRQSGMTSRPLAGVRVLDLTRVLAGPVATRFLALLGADVLRIDPPGWDESIIPEVTLGKRTARLDLTLSADRTSFTDLLATTDVIVHGYRPGALERLGFGAQERQQIRPGLVDISLDAYGWSGPYAGRRGFDSLVQMSAGVAHAGMVDTGADRPVPLPVQALDHATGYLAAAATLVALTHQRGTGTGRSARLSLARTAHLLMPYRGEGNHSPFPVLDEEDFEPGQEVTSWGPARRLRQPVHIQGIDLLAGPARRLGLDQPQWR</sequence>
<name>A0A495FM15_9MICC</name>
<dbReference type="PANTHER" id="PTHR48229:SF1">
    <property type="entry name" value="ALPHA METHYLACYL-COA RACEMASE-RELATED"/>
    <property type="match status" value="1"/>
</dbReference>
<organism evidence="1 2">
    <name type="scientific">Arthrobacter oryzae</name>
    <dbReference type="NCBI Taxonomy" id="409290"/>
    <lineage>
        <taxon>Bacteria</taxon>
        <taxon>Bacillati</taxon>
        <taxon>Actinomycetota</taxon>
        <taxon>Actinomycetes</taxon>
        <taxon>Micrococcales</taxon>
        <taxon>Micrococcaceae</taxon>
        <taxon>Arthrobacter</taxon>
    </lineage>
</organism>
<comment type="caution">
    <text evidence="1">The sequence shown here is derived from an EMBL/GenBank/DDBJ whole genome shotgun (WGS) entry which is preliminary data.</text>
</comment>
<evidence type="ECO:0000313" key="2">
    <source>
        <dbReference type="Proteomes" id="UP000276055"/>
    </source>
</evidence>
<dbReference type="SUPFAM" id="SSF89796">
    <property type="entry name" value="CoA-transferase family III (CaiB/BaiF)"/>
    <property type="match status" value="2"/>
</dbReference>
<gene>
    <name evidence="1" type="ORF">C8D78_0589</name>
</gene>
<dbReference type="OrthoDB" id="9058532at2"/>
<dbReference type="Proteomes" id="UP000276055">
    <property type="component" value="Unassembled WGS sequence"/>
</dbReference>
<accession>A0A495FM15</accession>
<dbReference type="Gene3D" id="3.40.50.10540">
    <property type="entry name" value="Crotonobetainyl-coa:carnitine coa-transferase, domain 1"/>
    <property type="match status" value="1"/>
</dbReference>
<protein>
    <submittedName>
        <fullName evidence="1">CoA transferase family III</fullName>
    </submittedName>
</protein>
<dbReference type="GO" id="GO:0016740">
    <property type="term" value="F:transferase activity"/>
    <property type="evidence" value="ECO:0007669"/>
    <property type="project" value="UniProtKB-KW"/>
</dbReference>
<keyword evidence="1" id="KW-0808">Transferase</keyword>
<dbReference type="Pfam" id="PF02515">
    <property type="entry name" value="CoA_transf_3"/>
    <property type="match status" value="1"/>
</dbReference>
<dbReference type="InterPro" id="IPR003673">
    <property type="entry name" value="CoA-Trfase_fam_III"/>
</dbReference>
<dbReference type="EMBL" id="RBIR01000001">
    <property type="protein sequence ID" value="RKR30265.1"/>
    <property type="molecule type" value="Genomic_DNA"/>
</dbReference>
<dbReference type="InterPro" id="IPR023606">
    <property type="entry name" value="CoA-Trfase_III_dom_1_sf"/>
</dbReference>